<sequence length="72" mass="8353">MLAMIRVTKMDGRIRHFWPRVRIVIVRFLIVLVPLTELGGVDPISSACLPLLEVEGNLARRLHRMIYRSEDL</sequence>
<evidence type="ECO:0000313" key="3">
    <source>
        <dbReference type="EnsemblPlants" id="Ma01_p10730.1"/>
    </source>
</evidence>
<evidence type="ECO:0000313" key="2">
    <source>
        <dbReference type="EMBL" id="CAG1859158.1"/>
    </source>
</evidence>
<keyword evidence="4" id="KW-1185">Reference proteome</keyword>
<evidence type="ECO:0000256" key="1">
    <source>
        <dbReference type="SAM" id="Phobius"/>
    </source>
</evidence>
<dbReference type="Gramene" id="Ma01_t10730.1">
    <property type="protein sequence ID" value="Ma01_p10730.1"/>
    <property type="gene ID" value="Ma01_g10730"/>
</dbReference>
<dbReference type="InParanoid" id="A0A804HSM0"/>
<feature type="transmembrane region" description="Helical" evidence="1">
    <location>
        <begin position="21"/>
        <end position="41"/>
    </location>
</feature>
<evidence type="ECO:0000313" key="4">
    <source>
        <dbReference type="Proteomes" id="UP000012960"/>
    </source>
</evidence>
<reference evidence="2" key="1">
    <citation type="submission" date="2021-03" db="EMBL/GenBank/DDBJ databases">
        <authorList>
            <consortium name="Genoscope - CEA"/>
            <person name="William W."/>
        </authorList>
    </citation>
    <scope>NUCLEOTIDE SEQUENCE</scope>
    <source>
        <strain evidence="2">Doubled-haploid Pahang</strain>
    </source>
</reference>
<keyword evidence="1" id="KW-0472">Membrane</keyword>
<dbReference type="Proteomes" id="UP000012960">
    <property type="component" value="Unplaced"/>
</dbReference>
<reference evidence="3" key="2">
    <citation type="submission" date="2021-05" db="UniProtKB">
        <authorList>
            <consortium name="EnsemblPlants"/>
        </authorList>
    </citation>
    <scope>IDENTIFICATION</scope>
    <source>
        <strain evidence="3">subsp. malaccensis</strain>
    </source>
</reference>
<name>A0A804HSM0_MUSAM</name>
<dbReference type="AlphaFoldDB" id="A0A804HSM0"/>
<keyword evidence="1" id="KW-1133">Transmembrane helix</keyword>
<dbReference type="EnsemblPlants" id="Ma01_t10730.1">
    <property type="protein sequence ID" value="Ma01_p10730.1"/>
    <property type="gene ID" value="Ma01_g10730"/>
</dbReference>
<dbReference type="EMBL" id="HG996466">
    <property type="protein sequence ID" value="CAG1859158.1"/>
    <property type="molecule type" value="Genomic_DNA"/>
</dbReference>
<organism evidence="3 4">
    <name type="scientific">Musa acuminata subsp. malaccensis</name>
    <name type="common">Wild banana</name>
    <name type="synonym">Musa malaccensis</name>
    <dbReference type="NCBI Taxonomy" id="214687"/>
    <lineage>
        <taxon>Eukaryota</taxon>
        <taxon>Viridiplantae</taxon>
        <taxon>Streptophyta</taxon>
        <taxon>Embryophyta</taxon>
        <taxon>Tracheophyta</taxon>
        <taxon>Spermatophyta</taxon>
        <taxon>Magnoliopsida</taxon>
        <taxon>Liliopsida</taxon>
        <taxon>Zingiberales</taxon>
        <taxon>Musaceae</taxon>
        <taxon>Musa</taxon>
    </lineage>
</organism>
<gene>
    <name evidence="2" type="ORF">GSMUA_294530.1</name>
</gene>
<proteinExistence type="predicted"/>
<protein>
    <submittedName>
        <fullName evidence="2">(wild Malaysian banana) hypothetical protein</fullName>
    </submittedName>
</protein>
<accession>A0A804HSM0</accession>
<keyword evidence="1" id="KW-0812">Transmembrane</keyword>